<proteinExistence type="predicted"/>
<evidence type="ECO:0000256" key="1">
    <source>
        <dbReference type="SAM" id="Phobius"/>
    </source>
</evidence>
<accession>A0A2M6WNY4</accession>
<evidence type="ECO:0000313" key="3">
    <source>
        <dbReference type="Proteomes" id="UP000228900"/>
    </source>
</evidence>
<evidence type="ECO:0008006" key="4">
    <source>
        <dbReference type="Google" id="ProtNLM"/>
    </source>
</evidence>
<protein>
    <recommendedName>
        <fullName evidence="4">Prepilin-type N-terminal cleavage/methylation domain-containing protein</fullName>
    </recommendedName>
</protein>
<comment type="caution">
    <text evidence="2">The sequence shown here is derived from an EMBL/GenBank/DDBJ whole genome shotgun (WGS) entry which is preliminary data.</text>
</comment>
<sequence length="183" mass="20186">MVGNTKQSAFTLLEVIVSVAIFAVIILAATQIFQSVISSQVKNFSETSLQDDAKYFLEVFTREARGAQKNTTAAALCDDIIATSSTYVVTHGALYFQNNLGDCVRYYSKFDADGVNRLVLQRNDDSYYLSSNKIDIDNLSFVVADESNIQPLVTMNLTVKSKVNLNLPALNIQTSINSGWYAN</sequence>
<keyword evidence="1" id="KW-0472">Membrane</keyword>
<dbReference type="Proteomes" id="UP000228900">
    <property type="component" value="Unassembled WGS sequence"/>
</dbReference>
<feature type="transmembrane region" description="Helical" evidence="1">
    <location>
        <begin position="12"/>
        <end position="33"/>
    </location>
</feature>
<dbReference type="InterPro" id="IPR012902">
    <property type="entry name" value="N_methyl_site"/>
</dbReference>
<dbReference type="NCBIfam" id="TIGR02532">
    <property type="entry name" value="IV_pilin_GFxxxE"/>
    <property type="match status" value="1"/>
</dbReference>
<dbReference type="Pfam" id="PF07963">
    <property type="entry name" value="N_methyl"/>
    <property type="match status" value="1"/>
</dbReference>
<dbReference type="AlphaFoldDB" id="A0A2M6WNY4"/>
<name>A0A2M6WNY4_9BACT</name>
<keyword evidence="1" id="KW-1133">Transmembrane helix</keyword>
<organism evidence="2 3">
    <name type="scientific">Candidatus Falkowbacteria bacterium CG10_big_fil_rev_8_21_14_0_10_39_9</name>
    <dbReference type="NCBI Taxonomy" id="1974566"/>
    <lineage>
        <taxon>Bacteria</taxon>
        <taxon>Candidatus Falkowiibacteriota</taxon>
    </lineage>
</organism>
<evidence type="ECO:0000313" key="2">
    <source>
        <dbReference type="EMBL" id="PIT94454.1"/>
    </source>
</evidence>
<keyword evidence="1" id="KW-0812">Transmembrane</keyword>
<gene>
    <name evidence="2" type="ORF">COT98_03575</name>
</gene>
<reference evidence="3" key="1">
    <citation type="submission" date="2017-09" db="EMBL/GenBank/DDBJ databases">
        <title>Depth-based differentiation of microbial function through sediment-hosted aquifers and enrichment of novel symbionts in the deep terrestrial subsurface.</title>
        <authorList>
            <person name="Probst A.J."/>
            <person name="Ladd B."/>
            <person name="Jarett J.K."/>
            <person name="Geller-Mcgrath D.E."/>
            <person name="Sieber C.M.K."/>
            <person name="Emerson J.B."/>
            <person name="Anantharaman K."/>
            <person name="Thomas B.C."/>
            <person name="Malmstrom R."/>
            <person name="Stieglmeier M."/>
            <person name="Klingl A."/>
            <person name="Woyke T."/>
            <person name="Ryan C.M."/>
            <person name="Banfield J.F."/>
        </authorList>
    </citation>
    <scope>NUCLEOTIDE SEQUENCE [LARGE SCALE GENOMIC DNA]</scope>
</reference>
<dbReference type="EMBL" id="PFAQ01000051">
    <property type="protein sequence ID" value="PIT94454.1"/>
    <property type="molecule type" value="Genomic_DNA"/>
</dbReference>